<proteinExistence type="predicted"/>
<dbReference type="EMBL" id="AFOC01000018">
    <property type="protein sequence ID" value="EGV52049.1"/>
    <property type="molecule type" value="Genomic_DNA"/>
</dbReference>
<feature type="signal peptide" evidence="1">
    <location>
        <begin position="1"/>
        <end position="25"/>
    </location>
</feature>
<name>G2DBI3_9GAMM</name>
<protein>
    <submittedName>
        <fullName evidence="2">Uncharacterized protein</fullName>
    </submittedName>
</protein>
<accession>G2DBI3</accession>
<sequence length="69" mass="7593">MGSPTLKKHLCSLLILLFSASWVEAAIIDHQIEIQLDPASGSLQVRDQITLPAGSPPNSSCMGRCRWRF</sequence>
<evidence type="ECO:0000313" key="3">
    <source>
        <dbReference type="Proteomes" id="UP000004491"/>
    </source>
</evidence>
<evidence type="ECO:0000313" key="2">
    <source>
        <dbReference type="EMBL" id="EGV52049.1"/>
    </source>
</evidence>
<dbReference type="Proteomes" id="UP000004491">
    <property type="component" value="Unassembled WGS sequence"/>
</dbReference>
<keyword evidence="3" id="KW-1185">Reference proteome</keyword>
<reference evidence="2" key="1">
    <citation type="journal article" date="2011" name="ISME J.">
        <title>The endosymbionts of the deep-sea tubeworms Riftia pachyptila and Tevnia jerichonana share an identical physiology as revealed by proteogenomic analyses.</title>
        <authorList>
            <person name="Gardebrecht A."/>
            <person name="Markert S."/>
            <person name="Felbeck H."/>
            <person name="Thuermer A."/>
            <person name="Albrecht D."/>
            <person name="Wollherr A."/>
            <person name="Kabisch J."/>
            <person name="Lehmann R."/>
            <person name="Daniel R."/>
            <person name="Liesegang H."/>
            <person name="Hecker M."/>
            <person name="Sievert S.M."/>
            <person name="Schweder T."/>
        </authorList>
    </citation>
    <scope>NUCLEOTIDE SEQUENCE [LARGE SCALE GENOMIC DNA]</scope>
</reference>
<comment type="caution">
    <text evidence="2">The sequence shown here is derived from an EMBL/GenBank/DDBJ whole genome shotgun (WGS) entry which is preliminary data.</text>
</comment>
<organism evidence="2 3">
    <name type="scientific">endosymbiont of Riftia pachyptila</name>
    <name type="common">vent Ph05</name>
    <dbReference type="NCBI Taxonomy" id="1048808"/>
    <lineage>
        <taxon>Bacteria</taxon>
        <taxon>Pseudomonadati</taxon>
        <taxon>Pseudomonadota</taxon>
        <taxon>Gammaproteobacteria</taxon>
        <taxon>sulfur-oxidizing symbionts</taxon>
    </lineage>
</organism>
<keyword evidence="1" id="KW-0732">Signal</keyword>
<feature type="chain" id="PRO_5003428453" evidence="1">
    <location>
        <begin position="26"/>
        <end position="69"/>
    </location>
</feature>
<dbReference type="AlphaFoldDB" id="G2DBI3"/>
<evidence type="ECO:0000256" key="1">
    <source>
        <dbReference type="SAM" id="SignalP"/>
    </source>
</evidence>
<gene>
    <name evidence="2" type="ORF">Rifp1Sym_ar00340</name>
</gene>